<dbReference type="RefSeq" id="WP_309482344.1">
    <property type="nucleotide sequence ID" value="NZ_CP133720.1"/>
</dbReference>
<evidence type="ECO:0000313" key="2">
    <source>
        <dbReference type="Proteomes" id="UP001181355"/>
    </source>
</evidence>
<sequence length="168" mass="18948">MFYLKHPITPIRPDFLQQVRQQGIDDLGQAVEHIVARGGEPCRDSLRRAKAGEALILASYCPFEKHGPYREYGPIFVFAHDQGEIDHSSVQISARASDLAYLAAHVVLRGYSIQERIVDARLSNPENAESDLQALWEHTEVAFILVRFAAYGCYALRLDRRPTPLTVT</sequence>
<reference evidence="1" key="1">
    <citation type="submission" date="2023-09" db="EMBL/GenBank/DDBJ databases">
        <title>Undibacterium sp. 20NA77.5 isolated from freshwater.</title>
        <authorList>
            <person name="Le V."/>
            <person name="Ko S.-R."/>
            <person name="Ahn C.-Y."/>
            <person name="Oh H.-M."/>
        </authorList>
    </citation>
    <scope>NUCLEOTIDE SEQUENCE</scope>
    <source>
        <strain evidence="1">20NA77.5</strain>
    </source>
</reference>
<dbReference type="InterPro" id="IPR009593">
    <property type="entry name" value="DUF1203"/>
</dbReference>
<dbReference type="Proteomes" id="UP001181355">
    <property type="component" value="Chromosome"/>
</dbReference>
<keyword evidence="2" id="KW-1185">Reference proteome</keyword>
<gene>
    <name evidence="1" type="ORF">RF679_00895</name>
</gene>
<accession>A0ABY9RI13</accession>
<dbReference type="PIRSF" id="PIRSF034110">
    <property type="entry name" value="DUF1203"/>
    <property type="match status" value="1"/>
</dbReference>
<dbReference type="Pfam" id="PF06718">
    <property type="entry name" value="DUF1203"/>
    <property type="match status" value="1"/>
</dbReference>
<evidence type="ECO:0000313" key="1">
    <source>
        <dbReference type="EMBL" id="WMW80853.1"/>
    </source>
</evidence>
<name>A0ABY9RI13_9BURK</name>
<organism evidence="1 2">
    <name type="scientific">Undibacterium cyanobacteriorum</name>
    <dbReference type="NCBI Taxonomy" id="3073561"/>
    <lineage>
        <taxon>Bacteria</taxon>
        <taxon>Pseudomonadati</taxon>
        <taxon>Pseudomonadota</taxon>
        <taxon>Betaproteobacteria</taxon>
        <taxon>Burkholderiales</taxon>
        <taxon>Oxalobacteraceae</taxon>
        <taxon>Undibacterium</taxon>
    </lineage>
</organism>
<proteinExistence type="predicted"/>
<protein>
    <submittedName>
        <fullName evidence="1">DUF1203 domain-containing protein</fullName>
    </submittedName>
</protein>
<dbReference type="EMBL" id="CP133720">
    <property type="protein sequence ID" value="WMW80853.1"/>
    <property type="molecule type" value="Genomic_DNA"/>
</dbReference>